<feature type="region of interest" description="Disordered" evidence="1">
    <location>
        <begin position="1"/>
        <end position="20"/>
    </location>
</feature>
<gene>
    <name evidence="3" type="primary">LOC125510421</name>
</gene>
<protein>
    <recommendedName>
        <fullName evidence="2">FAR1 domain-containing protein</fullName>
    </recommendedName>
</protein>
<dbReference type="Proteomes" id="UP000015106">
    <property type="component" value="Chromosome 5"/>
</dbReference>
<organism evidence="3 4">
    <name type="scientific">Triticum urartu</name>
    <name type="common">Red wild einkorn</name>
    <name type="synonym">Crithodium urartu</name>
    <dbReference type="NCBI Taxonomy" id="4572"/>
    <lineage>
        <taxon>Eukaryota</taxon>
        <taxon>Viridiplantae</taxon>
        <taxon>Streptophyta</taxon>
        <taxon>Embryophyta</taxon>
        <taxon>Tracheophyta</taxon>
        <taxon>Spermatophyta</taxon>
        <taxon>Magnoliopsida</taxon>
        <taxon>Liliopsida</taxon>
        <taxon>Poales</taxon>
        <taxon>Poaceae</taxon>
        <taxon>BOP clade</taxon>
        <taxon>Pooideae</taxon>
        <taxon>Triticodae</taxon>
        <taxon>Triticeae</taxon>
        <taxon>Triticinae</taxon>
        <taxon>Triticum</taxon>
    </lineage>
</organism>
<evidence type="ECO:0000259" key="2">
    <source>
        <dbReference type="Pfam" id="PF03101"/>
    </source>
</evidence>
<feature type="domain" description="FAR1" evidence="2">
    <location>
        <begin position="158"/>
        <end position="237"/>
    </location>
</feature>
<dbReference type="PANTHER" id="PTHR47482:SF5">
    <property type="entry name" value="FAR1 DOMAIN-CONTAINING PROTEIN"/>
    <property type="match status" value="1"/>
</dbReference>
<dbReference type="Pfam" id="PF03101">
    <property type="entry name" value="FAR1"/>
    <property type="match status" value="1"/>
</dbReference>
<dbReference type="InterPro" id="IPR004330">
    <property type="entry name" value="FAR1_DNA_bnd_dom"/>
</dbReference>
<keyword evidence="4" id="KW-1185">Reference proteome</keyword>
<reference evidence="3" key="3">
    <citation type="submission" date="2022-06" db="UniProtKB">
        <authorList>
            <consortium name="EnsemblPlants"/>
        </authorList>
    </citation>
    <scope>IDENTIFICATION</scope>
</reference>
<accession>A0A8R7UN86</accession>
<dbReference type="PANTHER" id="PTHR47482">
    <property type="entry name" value="OS11G0632001 PROTEIN"/>
    <property type="match status" value="1"/>
</dbReference>
<evidence type="ECO:0000313" key="3">
    <source>
        <dbReference type="EnsemblPlants" id="TuG1812G0500003922.01.T01"/>
    </source>
</evidence>
<name>A0A8R7UN86_TRIUA</name>
<evidence type="ECO:0000313" key="4">
    <source>
        <dbReference type="Proteomes" id="UP000015106"/>
    </source>
</evidence>
<reference evidence="3" key="2">
    <citation type="submission" date="2018-03" db="EMBL/GenBank/DDBJ databases">
        <title>The Triticum urartu genome reveals the dynamic nature of wheat genome evolution.</title>
        <authorList>
            <person name="Ling H."/>
            <person name="Ma B."/>
            <person name="Shi X."/>
            <person name="Liu H."/>
            <person name="Dong L."/>
            <person name="Sun H."/>
            <person name="Cao Y."/>
            <person name="Gao Q."/>
            <person name="Zheng S."/>
            <person name="Li Y."/>
            <person name="Yu Y."/>
            <person name="Du H."/>
            <person name="Qi M."/>
            <person name="Li Y."/>
            <person name="Yu H."/>
            <person name="Cui Y."/>
            <person name="Wang N."/>
            <person name="Chen C."/>
            <person name="Wu H."/>
            <person name="Zhao Y."/>
            <person name="Zhang J."/>
            <person name="Li Y."/>
            <person name="Zhou W."/>
            <person name="Zhang B."/>
            <person name="Hu W."/>
            <person name="Eijk M."/>
            <person name="Tang J."/>
            <person name="Witsenboer H."/>
            <person name="Zhao S."/>
            <person name="Li Z."/>
            <person name="Zhang A."/>
            <person name="Wang D."/>
            <person name="Liang C."/>
        </authorList>
    </citation>
    <scope>NUCLEOTIDE SEQUENCE [LARGE SCALE GENOMIC DNA]</scope>
    <source>
        <strain evidence="3">cv. G1812</strain>
    </source>
</reference>
<dbReference type="AlphaFoldDB" id="A0A8R7UN86"/>
<dbReference type="Gramene" id="TuG1812G0500003922.01.T01">
    <property type="protein sequence ID" value="TuG1812G0500003922.01.T01"/>
    <property type="gene ID" value="TuG1812G0500003922.01"/>
</dbReference>
<proteinExistence type="predicted"/>
<dbReference type="EnsemblPlants" id="TuG1812G0500003922.01.T01">
    <property type="protein sequence ID" value="TuG1812G0500003922.01.T01"/>
    <property type="gene ID" value="TuG1812G0500003922.01"/>
</dbReference>
<reference evidence="4" key="1">
    <citation type="journal article" date="2013" name="Nature">
        <title>Draft genome of the wheat A-genome progenitor Triticum urartu.</title>
        <authorList>
            <person name="Ling H.Q."/>
            <person name="Zhao S."/>
            <person name="Liu D."/>
            <person name="Wang J."/>
            <person name="Sun H."/>
            <person name="Zhang C."/>
            <person name="Fan H."/>
            <person name="Li D."/>
            <person name="Dong L."/>
            <person name="Tao Y."/>
            <person name="Gao C."/>
            <person name="Wu H."/>
            <person name="Li Y."/>
            <person name="Cui Y."/>
            <person name="Guo X."/>
            <person name="Zheng S."/>
            <person name="Wang B."/>
            <person name="Yu K."/>
            <person name="Liang Q."/>
            <person name="Yang W."/>
            <person name="Lou X."/>
            <person name="Chen J."/>
            <person name="Feng M."/>
            <person name="Jian J."/>
            <person name="Zhang X."/>
            <person name="Luo G."/>
            <person name="Jiang Y."/>
            <person name="Liu J."/>
            <person name="Wang Z."/>
            <person name="Sha Y."/>
            <person name="Zhang B."/>
            <person name="Wu H."/>
            <person name="Tang D."/>
            <person name="Shen Q."/>
            <person name="Xue P."/>
            <person name="Zou S."/>
            <person name="Wang X."/>
            <person name="Liu X."/>
            <person name="Wang F."/>
            <person name="Yang Y."/>
            <person name="An X."/>
            <person name="Dong Z."/>
            <person name="Zhang K."/>
            <person name="Zhang X."/>
            <person name="Luo M.C."/>
            <person name="Dvorak J."/>
            <person name="Tong Y."/>
            <person name="Wang J."/>
            <person name="Yang H."/>
            <person name="Li Z."/>
            <person name="Wang D."/>
            <person name="Zhang A."/>
            <person name="Wang J."/>
        </authorList>
    </citation>
    <scope>NUCLEOTIDE SEQUENCE</scope>
    <source>
        <strain evidence="4">cv. G1812</strain>
    </source>
</reference>
<sequence length="316" mass="34742">MEAEAKATWAAAPGSGAATADGGFPVDPVCRLPIFPGVAVSAGSVQDEVSDGAGWRRRWVVASSVAAHDSCAAGAAECSGESAPAESGESAVKPDPKSVGWIRRVRVGANPIEHTPCPGRMGALEKTIRGFVDREGDEVVKPELGTTFDSLTEALAYDFYNMYSWEHGFGIRYGKTRLNPDKRKTMQEIVCGCSGKPLRENTRSCRCKCPAMIRLLRTSDNGWYITKHRVKHNHVMTPNCGEMLHWPSHKHIDVYTKDLVRNLRKNNINPSKVYNIIGGFFGTVENVPFTKRSLRSLCGQISRDEAEEDVRNTSFR</sequence>
<evidence type="ECO:0000256" key="1">
    <source>
        <dbReference type="SAM" id="MobiDB-lite"/>
    </source>
</evidence>